<gene>
    <name evidence="3" type="ORF">PtA15_3A794</name>
</gene>
<keyword evidence="4" id="KW-1185">Reference proteome</keyword>
<accession>A0ABY7CFF3</accession>
<organism evidence="3 4">
    <name type="scientific">Puccinia triticina</name>
    <dbReference type="NCBI Taxonomy" id="208348"/>
    <lineage>
        <taxon>Eukaryota</taxon>
        <taxon>Fungi</taxon>
        <taxon>Dikarya</taxon>
        <taxon>Basidiomycota</taxon>
        <taxon>Pucciniomycotina</taxon>
        <taxon>Pucciniomycetes</taxon>
        <taxon>Pucciniales</taxon>
        <taxon>Pucciniaceae</taxon>
        <taxon>Puccinia</taxon>
    </lineage>
</organism>
<evidence type="ECO:0000313" key="3">
    <source>
        <dbReference type="EMBL" id="WAQ83424.1"/>
    </source>
</evidence>
<feature type="region of interest" description="Disordered" evidence="1">
    <location>
        <begin position="26"/>
        <end position="60"/>
    </location>
</feature>
<dbReference type="Proteomes" id="UP001164743">
    <property type="component" value="Chromosome 3A"/>
</dbReference>
<dbReference type="EMBL" id="CP110423">
    <property type="protein sequence ID" value="WAQ83424.1"/>
    <property type="molecule type" value="Genomic_DNA"/>
</dbReference>
<sequence length="556" mass="63583">MNQFIIVLLWTINCYAMDEPRMNPAAFRNTGPPTFTRERAPSTSPRLLQEHPSNNLNGWEPNRQAFQVNPSIYLSPRPCQMDLEALRPARVDDSVKYYRPDIGPNGNSEEEGVSFRLRECPLVLSRPIEYQDLASKSSRILSPQDKMKRKNSDPPDNNDSPSVQRSRNFSKLRGALIEPEEHEPGSSSTGDNNCIIRRLPPNFSSSPTLMSTSSKLLNTATNQEWILAREGISDSSTTHRLPPSTPHQFTMNNPHHIPINNQGLASTHSRIVTNSGSKGQIPGHEEDQIGHLLVFDKTVFGYSTANIFQVCLNRDTEILQLISKLIDTLQVEKLEMSEFMFAEHYQGYFSRNRKTTNSAEYDKEIASDRTKDLTNHRRKSLHESFKTLLENQQVWLTHWNKITGSDITSFAKKTETSESFRLRNLLIIFLFYVEMMNTIIPSGPKLQEEVGGKLKEAVAFFKNYLLTGASADKKIVANEDLENQKRIKEKASNSRSLARYSGLWTLLEAWMKSCRKNLHHKITIEREKTLHNTKKFFSTIFNHSIDQLCNRLKGKQ</sequence>
<feature type="compositionally biased region" description="Polar residues" evidence="1">
    <location>
        <begin position="41"/>
        <end position="57"/>
    </location>
</feature>
<dbReference type="GeneID" id="77808692"/>
<evidence type="ECO:0000256" key="1">
    <source>
        <dbReference type="SAM" id="MobiDB-lite"/>
    </source>
</evidence>
<evidence type="ECO:0000313" key="4">
    <source>
        <dbReference type="Proteomes" id="UP001164743"/>
    </source>
</evidence>
<evidence type="ECO:0000256" key="2">
    <source>
        <dbReference type="SAM" id="SignalP"/>
    </source>
</evidence>
<feature type="region of interest" description="Disordered" evidence="1">
    <location>
        <begin position="135"/>
        <end position="210"/>
    </location>
</feature>
<proteinExistence type="predicted"/>
<feature type="signal peptide" evidence="2">
    <location>
        <begin position="1"/>
        <end position="16"/>
    </location>
</feature>
<keyword evidence="2" id="KW-0732">Signal</keyword>
<reference evidence="3" key="1">
    <citation type="submission" date="2022-10" db="EMBL/GenBank/DDBJ databases">
        <title>Puccinia triticina Genome sequencing and assembly.</title>
        <authorList>
            <person name="Li C."/>
        </authorList>
    </citation>
    <scope>NUCLEOTIDE SEQUENCE</scope>
    <source>
        <strain evidence="3">Pt15</strain>
    </source>
</reference>
<name>A0ABY7CFF3_9BASI</name>
<protein>
    <submittedName>
        <fullName evidence="3">Uncharacterized protein</fullName>
    </submittedName>
</protein>
<feature type="chain" id="PRO_5046094059" evidence="2">
    <location>
        <begin position="17"/>
        <end position="556"/>
    </location>
</feature>
<dbReference type="RefSeq" id="XP_053018979.1">
    <property type="nucleotide sequence ID" value="XM_053167797.1"/>
</dbReference>